<dbReference type="Proteomes" id="UP000510647">
    <property type="component" value="Chromosome 6"/>
</dbReference>
<organism evidence="1 2">
    <name type="scientific">Torulaspora globosa</name>
    <dbReference type="NCBI Taxonomy" id="48254"/>
    <lineage>
        <taxon>Eukaryota</taxon>
        <taxon>Fungi</taxon>
        <taxon>Dikarya</taxon>
        <taxon>Ascomycota</taxon>
        <taxon>Saccharomycotina</taxon>
        <taxon>Saccharomycetes</taxon>
        <taxon>Saccharomycetales</taxon>
        <taxon>Saccharomycetaceae</taxon>
        <taxon>Torulaspora</taxon>
    </lineage>
</organism>
<accession>A0A7H9HY04</accession>
<reference evidence="1 2" key="1">
    <citation type="submission" date="2020-06" db="EMBL/GenBank/DDBJ databases">
        <title>The yeast mating-type switching endonuclease HO is a domesticated member of an unorthodox homing genetic element family.</title>
        <authorList>
            <person name="Coughlan A.Y."/>
            <person name="Lombardi L."/>
            <person name="Braun-Galleani S."/>
            <person name="Martos A.R."/>
            <person name="Galeote V."/>
            <person name="Bigey F."/>
            <person name="Dequin S."/>
            <person name="Byrne K.P."/>
            <person name="Wolfe K.H."/>
        </authorList>
    </citation>
    <scope>NUCLEOTIDE SEQUENCE [LARGE SCALE GENOMIC DNA]</scope>
    <source>
        <strain evidence="1 2">CBS2947</strain>
    </source>
</reference>
<dbReference type="GO" id="GO:0005085">
    <property type="term" value="F:guanyl-nucleotide exchange factor activity"/>
    <property type="evidence" value="ECO:0007669"/>
    <property type="project" value="InterPro"/>
</dbReference>
<evidence type="ECO:0000313" key="1">
    <source>
        <dbReference type="EMBL" id="QLQ81425.1"/>
    </source>
</evidence>
<dbReference type="AlphaFoldDB" id="A0A7H9HY04"/>
<dbReference type="EMBL" id="CP059272">
    <property type="protein sequence ID" value="QLQ81425.1"/>
    <property type="molecule type" value="Genomic_DNA"/>
</dbReference>
<evidence type="ECO:0000313" key="2">
    <source>
        <dbReference type="Proteomes" id="UP000510647"/>
    </source>
</evidence>
<sequence>MDYESILFGLQPLLNASRIEELPVQDLYLQSYLTVLDQLALSLRSDTNRTIVGSNGLLRELVRVLIDVLDVWFHKGSDNVAWLKLASELIRCIANSLINDDTNRLIFLGDETSKQRNEFMDYWVGRLLKMDDCSDDQLISTLQTRTVVLARNLCLENDTFTKRFAPYIRAPLLSLLARTQHSYLHDSDLAVLGSELLSDFIEVYSDGLSARDLLVLAQFIERVSKTIDNQEKCHVESADDEEEDPSTEIAYNLTQCAEVVTKGYDEKKDFYTETQLTSEIQNDLLNALDNFTSKEFPNKLIVMRRITTTIGYISANPSNFNKKERDMCYYILLNSTNSYTLAATLIILSNSIHQRPDVDEIIERINLDQIIKVGTRLTDPVQFQGYLDILRKLLTLDTAITLPQQSLETLSSVLKRCHDQCNYFSDISPLIDNLLKKFLTVIPSSALQKLLTQDSFVQVLLDRDSVLSCLALDKLLIAKSPTPDHITGSLWRVAFKFLDPSATKTQDGNTTVSVFHLFQLAKTCGICLKGASDKERMALLVNHTDDLLSLLRVAAPLQETTGRASESVSNNVKFVAVMIHKLLGEQETLTESQTSLKELATSIVKSSD</sequence>
<name>A0A7H9HY04_9SACH</name>
<proteinExistence type="predicted"/>
<dbReference type="InterPro" id="IPR040144">
    <property type="entry name" value="RAP1GDS1"/>
</dbReference>
<dbReference type="OrthoDB" id="4059796at2759"/>
<protein>
    <submittedName>
        <fullName evidence="1">Uncharacterized protein</fullName>
    </submittedName>
</protein>
<keyword evidence="2" id="KW-1185">Reference proteome</keyword>
<dbReference type="PANTHER" id="PTHR10957">
    <property type="entry name" value="RAP1 GTPASE-GDP DISSOCIATION STIMULATOR 1"/>
    <property type="match status" value="1"/>
</dbReference>
<gene>
    <name evidence="1" type="ORF">HG537_0F01860</name>
</gene>